<dbReference type="KEGG" id="tai:Taci_1759"/>
<dbReference type="HOGENOM" id="CLU_1142161_0_0_0"/>
<dbReference type="PATRIC" id="fig|525903.6.peg.1747"/>
<dbReference type="Proteomes" id="UP000002030">
    <property type="component" value="Chromosome"/>
</dbReference>
<proteinExistence type="predicted"/>
<name>D1B7I2_THEAS</name>
<keyword evidence="4" id="KW-1185">Reference proteome</keyword>
<evidence type="ECO:0000313" key="3">
    <source>
        <dbReference type="EMBL" id="ACZ19973.1"/>
    </source>
</evidence>
<feature type="signal peptide" evidence="2">
    <location>
        <begin position="1"/>
        <end position="24"/>
    </location>
</feature>
<dbReference type="EnsemblBacteria" id="ACZ19973">
    <property type="protein sequence ID" value="ACZ19973"/>
    <property type="gene ID" value="Taci_1759"/>
</dbReference>
<keyword evidence="2" id="KW-0732">Signal</keyword>
<dbReference type="RefSeq" id="WP_012870482.1">
    <property type="nucleotide sequence ID" value="NC_013522.1"/>
</dbReference>
<organism evidence="3 4">
    <name type="scientific">Thermanaerovibrio acidaminovorans (strain ATCC 49978 / DSM 6589 / Su883)</name>
    <name type="common">Selenomonas acidaminovorans</name>
    <dbReference type="NCBI Taxonomy" id="525903"/>
    <lineage>
        <taxon>Bacteria</taxon>
        <taxon>Thermotogati</taxon>
        <taxon>Synergistota</taxon>
        <taxon>Synergistia</taxon>
        <taxon>Synergistales</taxon>
        <taxon>Synergistaceae</taxon>
        <taxon>Thermanaerovibrio</taxon>
    </lineage>
</organism>
<reference evidence="3 4" key="1">
    <citation type="journal article" date="2009" name="Stand. Genomic Sci.">
        <title>Complete genome sequence of Thermanaerovibrio acidaminovorans type strain (Su883).</title>
        <authorList>
            <person name="Chovatia M."/>
            <person name="Sikorski J."/>
            <person name="Schroder M."/>
            <person name="Lapidus A."/>
            <person name="Nolan M."/>
            <person name="Tice H."/>
            <person name="Glavina Del Rio T."/>
            <person name="Copeland A."/>
            <person name="Cheng J.F."/>
            <person name="Lucas S."/>
            <person name="Chen F."/>
            <person name="Bruce D."/>
            <person name="Goodwin L."/>
            <person name="Pitluck S."/>
            <person name="Ivanova N."/>
            <person name="Mavromatis K."/>
            <person name="Ovchinnikova G."/>
            <person name="Pati A."/>
            <person name="Chen A."/>
            <person name="Palaniappan K."/>
            <person name="Land M."/>
            <person name="Hauser L."/>
            <person name="Chang Y.J."/>
            <person name="Jeffries C.D."/>
            <person name="Chain P."/>
            <person name="Saunders E."/>
            <person name="Detter J.C."/>
            <person name="Brettin T."/>
            <person name="Rohde M."/>
            <person name="Goker M."/>
            <person name="Spring S."/>
            <person name="Bristow J."/>
            <person name="Markowitz V."/>
            <person name="Hugenholtz P."/>
            <person name="Kyrpides N.C."/>
            <person name="Klenk H.P."/>
            <person name="Eisen J.A."/>
        </authorList>
    </citation>
    <scope>NUCLEOTIDE SEQUENCE [LARGE SCALE GENOMIC DNA]</scope>
    <source>
        <strain evidence="4">ATCC 49978 / DSM 6589 / Su883</strain>
    </source>
</reference>
<dbReference type="STRING" id="525903.Taci_1759"/>
<sequence length="243" mass="25141">MRFAKLTRAALGLSVCLGLWISAAGGTQEEPHGLMLKSMIQTMLQSRVEARVAERLALNQAILSGMILDAELQAGNLTPVGTGPSAEAEQVRSRAELCGVAIGTVLAEGLNAYGEEGATPLMTSMMGATRAGMSLQSASETIRALIQSGYSVRQVAQVMQHVRERLRQEIPRDAGEGIGQQVRTMAKNRMDVQAMTEAIDGNSKGHAIGAGTPGSPRSNVPSETGSGHGSGNGSGKGSGKGGN</sequence>
<protein>
    <submittedName>
        <fullName evidence="3">Uncharacterized protein</fullName>
    </submittedName>
</protein>
<dbReference type="AlphaFoldDB" id="D1B7I2"/>
<evidence type="ECO:0000256" key="2">
    <source>
        <dbReference type="SAM" id="SignalP"/>
    </source>
</evidence>
<gene>
    <name evidence="3" type="ordered locus">Taci_1759</name>
</gene>
<feature type="compositionally biased region" description="Gly residues" evidence="1">
    <location>
        <begin position="226"/>
        <end position="243"/>
    </location>
</feature>
<feature type="compositionally biased region" description="Polar residues" evidence="1">
    <location>
        <begin position="215"/>
        <end position="224"/>
    </location>
</feature>
<dbReference type="EMBL" id="CP001818">
    <property type="protein sequence ID" value="ACZ19973.1"/>
    <property type="molecule type" value="Genomic_DNA"/>
</dbReference>
<accession>D1B7I2</accession>
<feature type="chain" id="PRO_5003020458" evidence="2">
    <location>
        <begin position="25"/>
        <end position="243"/>
    </location>
</feature>
<feature type="region of interest" description="Disordered" evidence="1">
    <location>
        <begin position="201"/>
        <end position="243"/>
    </location>
</feature>
<evidence type="ECO:0000313" key="4">
    <source>
        <dbReference type="Proteomes" id="UP000002030"/>
    </source>
</evidence>
<evidence type="ECO:0000256" key="1">
    <source>
        <dbReference type="SAM" id="MobiDB-lite"/>
    </source>
</evidence>